<evidence type="ECO:0000313" key="1">
    <source>
        <dbReference type="EMBL" id="TKY91445.1"/>
    </source>
</evidence>
<gene>
    <name evidence="1" type="ORF">C5S46_05735</name>
</gene>
<evidence type="ECO:0000313" key="2">
    <source>
        <dbReference type="Proteomes" id="UP000315423"/>
    </source>
</evidence>
<protein>
    <submittedName>
        <fullName evidence="1">Flippase</fullName>
    </submittedName>
</protein>
<name>A0AC61SA72_9EURY</name>
<dbReference type="EMBL" id="QYBA01000193">
    <property type="protein sequence ID" value="TKY91445.1"/>
    <property type="molecule type" value="Genomic_DNA"/>
</dbReference>
<proteinExistence type="predicted"/>
<comment type="caution">
    <text evidence="1">The sequence shown here is derived from an EMBL/GenBank/DDBJ whole genome shotgun (WGS) entry which is preliminary data.</text>
</comment>
<dbReference type="Proteomes" id="UP000315423">
    <property type="component" value="Unassembled WGS sequence"/>
</dbReference>
<reference evidence="1" key="1">
    <citation type="submission" date="2018-09" db="EMBL/GenBank/DDBJ databases">
        <title>A genomic encyclopedia of anaerobic methanotrophic archaea.</title>
        <authorList>
            <person name="Skennerton C.T."/>
            <person name="Chadwick G.L."/>
            <person name="Laso-Perez R."/>
            <person name="Leu A.O."/>
            <person name="Speth D.R."/>
            <person name="Yu H."/>
            <person name="Morgan-Lang C."/>
            <person name="Hatzenpichler R."/>
            <person name="Goudeau D."/>
            <person name="Malmstrom R."/>
            <person name="Woyke T."/>
            <person name="Hallam S."/>
            <person name="Tyson G.W."/>
            <person name="Wegener G."/>
            <person name="Boetius A."/>
            <person name="Orphan V.J."/>
        </authorList>
    </citation>
    <scope>NUCLEOTIDE SEQUENCE</scope>
    <source>
        <strain evidence="1">CONS3730D10UFb2</strain>
    </source>
</reference>
<organism evidence="1 2">
    <name type="scientific">Candidatus Methanomarinus sp</name>
    <dbReference type="NCBI Taxonomy" id="3386244"/>
    <lineage>
        <taxon>Archaea</taxon>
        <taxon>Methanobacteriati</taxon>
        <taxon>Methanobacteriota</taxon>
        <taxon>Stenosarchaea group</taxon>
        <taxon>Methanomicrobia</taxon>
        <taxon>Methanosarcinales</taxon>
        <taxon>ANME-2 cluster</taxon>
        <taxon>Candidatus Methanocomedenaceae</taxon>
        <taxon>Candidatus Methanomarinus</taxon>
    </lineage>
</organism>
<sequence length="426" mass="46914">MFNLKLSKTMKDIQWSFISLATASIAHLLLRIVLGRELGPSGLGLYTLVFTIYMFGMQFAAFGIGAALTKYIAQYHDDQTKIREFVTAGIAGSLVSGTVMGILLYLFSDTISIQFFHIPEMTDLLKITAFCFPFIAMQKAVIGTLNGLRLMKLFAVVNIVQNMSVLVITVVLVLWLNMDVRGAVIGFVLSTSLVGLLSLAFARDYFTTSPKLVHTVLKEISWFGFYVVLANSIGMVIIQIDSLLIGYFMNETEVGYYAVAIVFTHGITLLPQAVQRVTTPSIATYYGKRDFKSIRSLIRGTMIKMLLVAIAIAIILAFFGKTLIGIIFTEEYIPAYAPLLILLIGYSIYASFISVGTCLSSIGKVQIVFRISALCAILNTLLNIGLIPQFGLVGAASATSISLIFTTLINLYFMRRYIAVLENQTQ</sequence>
<accession>A0AC61SA72</accession>